<organism evidence="3 4">
    <name type="scientific">Aspergillus lucknowensis</name>
    <dbReference type="NCBI Taxonomy" id="176173"/>
    <lineage>
        <taxon>Eukaryota</taxon>
        <taxon>Fungi</taxon>
        <taxon>Dikarya</taxon>
        <taxon>Ascomycota</taxon>
        <taxon>Pezizomycotina</taxon>
        <taxon>Eurotiomycetes</taxon>
        <taxon>Eurotiomycetidae</taxon>
        <taxon>Eurotiales</taxon>
        <taxon>Aspergillaceae</taxon>
        <taxon>Aspergillus</taxon>
        <taxon>Aspergillus subgen. Nidulantes</taxon>
    </lineage>
</organism>
<dbReference type="InterPro" id="IPR018306">
    <property type="entry name" value="Phage_T5_Orf172_DNA-bd"/>
</dbReference>
<dbReference type="InterPro" id="IPR053006">
    <property type="entry name" value="Meiosis_regulatory"/>
</dbReference>
<dbReference type="RefSeq" id="XP_070883396.1">
    <property type="nucleotide sequence ID" value="XM_071029889.1"/>
</dbReference>
<evidence type="ECO:0000313" key="3">
    <source>
        <dbReference type="EMBL" id="KAL2864417.1"/>
    </source>
</evidence>
<sequence length="528" mass="56791">MSWYPASPVLSPGPARPVVSAAAVDQLKKDLGLLSGKCGSSSTKPWPCKRDSPAAAPGPNKTKVDGELLPALVGLTRASPNLRRKLKELAQTWHCDHHNNKDARVGPRVELWLASFPSGNITMAAVAPPASAGGNSKARNHEPVLVLAQGGVLLSPPTTPPKKKNVHASGGSVTTTKATKPYSTSSSPIPAKSPTAGPAPALRSPPATPYHQAQATTSGAFASAAQREATAVRQLRARLGLDSRYCGSGKKDNPGGSCGCSSAGKDGEIDKLLVPLATLKLAGPDLEDLLDEVAVNLDDAKLKVSLENLDQLGRCPAHTKLDSASVAKWLSQIRDITMNLPRAAAPAGPSSMPTLQSVKEFEQDIYSRSTPSGYDESSLRIVDWSDEPSDHGSIRQRVTSKWREPLTKEEQAVERGFLYAYTVKENPKYVKIGYTSREVATRRIEWQTACDRQVAAAYPLDPKDAVMVPYPRRTEALCHAELEHCRVRVACGPCRAQHEEWFEVSGEVAVDVIQKWTKRVAKNPYGMV</sequence>
<protein>
    <submittedName>
        <fullName evidence="3">T5orf172 domain-containing protein</fullName>
    </submittedName>
</protein>
<feature type="region of interest" description="Disordered" evidence="1">
    <location>
        <begin position="38"/>
        <end position="63"/>
    </location>
</feature>
<feature type="region of interest" description="Disordered" evidence="1">
    <location>
        <begin position="154"/>
        <end position="211"/>
    </location>
</feature>
<proteinExistence type="predicted"/>
<dbReference type="SMART" id="SM00974">
    <property type="entry name" value="T5orf172"/>
    <property type="match status" value="1"/>
</dbReference>
<feature type="domain" description="Bacteriophage T5 Orf172 DNA-binding" evidence="2">
    <location>
        <begin position="424"/>
        <end position="516"/>
    </location>
</feature>
<reference evidence="3 4" key="1">
    <citation type="submission" date="2024-07" db="EMBL/GenBank/DDBJ databases">
        <title>Section-level genome sequencing and comparative genomics of Aspergillus sections Usti and Cavernicolus.</title>
        <authorList>
            <consortium name="Lawrence Berkeley National Laboratory"/>
            <person name="Nybo J.L."/>
            <person name="Vesth T.C."/>
            <person name="Theobald S."/>
            <person name="Frisvad J.C."/>
            <person name="Larsen T.O."/>
            <person name="Kjaerboelling I."/>
            <person name="Rothschild-Mancinelli K."/>
            <person name="Lyhne E.K."/>
            <person name="Kogle M.E."/>
            <person name="Barry K."/>
            <person name="Clum A."/>
            <person name="Na H."/>
            <person name="Ledsgaard L."/>
            <person name="Lin J."/>
            <person name="Lipzen A."/>
            <person name="Kuo A."/>
            <person name="Riley R."/>
            <person name="Mondo S."/>
            <person name="Labutti K."/>
            <person name="Haridas S."/>
            <person name="Pangalinan J."/>
            <person name="Salamov A.A."/>
            <person name="Simmons B.A."/>
            <person name="Magnuson J.K."/>
            <person name="Chen J."/>
            <person name="Drula E."/>
            <person name="Henrissat B."/>
            <person name="Wiebenga A."/>
            <person name="Lubbers R.J."/>
            <person name="Gomes A.C."/>
            <person name="Macurrencykelacurrency M.R."/>
            <person name="Stajich J."/>
            <person name="Grigoriev I.V."/>
            <person name="Mortensen U.H."/>
            <person name="De Vries R.P."/>
            <person name="Baker S.E."/>
            <person name="Andersen M.R."/>
        </authorList>
    </citation>
    <scope>NUCLEOTIDE SEQUENCE [LARGE SCALE GENOMIC DNA]</scope>
    <source>
        <strain evidence="3 4">CBS 449.75</strain>
    </source>
</reference>
<name>A0ABR4LLZ4_9EURO</name>
<dbReference type="Pfam" id="PF10544">
    <property type="entry name" value="T5orf172"/>
    <property type="match status" value="1"/>
</dbReference>
<keyword evidence="4" id="KW-1185">Reference proteome</keyword>
<feature type="compositionally biased region" description="Polar residues" evidence="1">
    <location>
        <begin position="171"/>
        <end position="188"/>
    </location>
</feature>
<dbReference type="Proteomes" id="UP001610432">
    <property type="component" value="Unassembled WGS sequence"/>
</dbReference>
<dbReference type="PANTHER" id="PTHR28094:SF1">
    <property type="entry name" value="MEIOTICALLY UP-REGULATED GENE 113 PROTEIN"/>
    <property type="match status" value="1"/>
</dbReference>
<comment type="caution">
    <text evidence="3">The sequence shown here is derived from an EMBL/GenBank/DDBJ whole genome shotgun (WGS) entry which is preliminary data.</text>
</comment>
<dbReference type="PANTHER" id="PTHR28094">
    <property type="entry name" value="MEIOTICALLY UP-REGULATED GENE 113 PROTEIN"/>
    <property type="match status" value="1"/>
</dbReference>
<accession>A0ABR4LLZ4</accession>
<evidence type="ECO:0000259" key="2">
    <source>
        <dbReference type="SMART" id="SM00974"/>
    </source>
</evidence>
<dbReference type="EMBL" id="JBFXLQ010000041">
    <property type="protein sequence ID" value="KAL2864417.1"/>
    <property type="molecule type" value="Genomic_DNA"/>
</dbReference>
<evidence type="ECO:0000313" key="4">
    <source>
        <dbReference type="Proteomes" id="UP001610432"/>
    </source>
</evidence>
<dbReference type="GeneID" id="98144961"/>
<gene>
    <name evidence="3" type="ORF">BJX67DRAFT_361577</name>
</gene>
<evidence type="ECO:0000256" key="1">
    <source>
        <dbReference type="SAM" id="MobiDB-lite"/>
    </source>
</evidence>